<dbReference type="InterPro" id="IPR000565">
    <property type="entry name" value="Topo_IIA_B"/>
</dbReference>
<dbReference type="Gene3D" id="3.30.230.10">
    <property type="match status" value="1"/>
</dbReference>
<feature type="binding site" evidence="8">
    <location>
        <position position="74"/>
    </location>
    <ligand>
        <name>ATP</name>
        <dbReference type="ChEBI" id="CHEBI:30616"/>
    </ligand>
</feature>
<dbReference type="Gene3D" id="3.30.565.10">
    <property type="entry name" value="Histidine kinase-like ATPase, C-terminal domain"/>
    <property type="match status" value="1"/>
</dbReference>
<feature type="binding site" evidence="8">
    <location>
        <position position="47"/>
    </location>
    <ligand>
        <name>ATP</name>
        <dbReference type="ChEBI" id="CHEBI:30616"/>
    </ligand>
</feature>
<dbReference type="InterPro" id="IPR002288">
    <property type="entry name" value="DNA_gyrase_B_C"/>
</dbReference>
<keyword evidence="8" id="KW-0547">Nucleotide-binding</keyword>
<feature type="region of interest" description="Disordered" evidence="9">
    <location>
        <begin position="385"/>
        <end position="423"/>
    </location>
</feature>
<organism evidence="11 12">
    <name type="scientific">Oceanobacillus locisalsi</name>
    <dbReference type="NCBI Taxonomy" id="546107"/>
    <lineage>
        <taxon>Bacteria</taxon>
        <taxon>Bacillati</taxon>
        <taxon>Bacillota</taxon>
        <taxon>Bacilli</taxon>
        <taxon>Bacillales</taxon>
        <taxon>Bacillaceae</taxon>
        <taxon>Oceanobacillus</taxon>
    </lineage>
</organism>
<dbReference type="InterPro" id="IPR014721">
    <property type="entry name" value="Ribsml_uS5_D2-typ_fold_subgr"/>
</dbReference>
<feature type="binding site" evidence="8">
    <location>
        <position position="338"/>
    </location>
    <ligand>
        <name>ATP</name>
        <dbReference type="ChEBI" id="CHEBI:30616"/>
    </ligand>
</feature>
<comment type="catalytic activity">
    <reaction evidence="1 8">
        <text>ATP-dependent breakage, passage and rejoining of double-stranded DNA.</text>
        <dbReference type="EC" id="5.6.2.2"/>
    </reaction>
</comment>
<comment type="cofactor">
    <cofactor evidence="2">
        <name>Mg(2+)</name>
        <dbReference type="ChEBI" id="CHEBI:18420"/>
    </cofactor>
</comment>
<keyword evidence="3" id="KW-0479">Metal-binding</keyword>
<evidence type="ECO:0000256" key="1">
    <source>
        <dbReference type="ARBA" id="ARBA00000185"/>
    </source>
</evidence>
<evidence type="ECO:0000256" key="3">
    <source>
        <dbReference type="ARBA" id="ARBA00022723"/>
    </source>
</evidence>
<dbReference type="SUPFAM" id="SSF55874">
    <property type="entry name" value="ATPase domain of HSP90 chaperone/DNA topoisomerase II/histidine kinase"/>
    <property type="match status" value="1"/>
</dbReference>
<dbReference type="InterPro" id="IPR003594">
    <property type="entry name" value="HATPase_dom"/>
</dbReference>
<dbReference type="SUPFAM" id="SSF56719">
    <property type="entry name" value="Type II DNA topoisomerase"/>
    <property type="match status" value="1"/>
</dbReference>
<feature type="site" description="Interaction with DNA" evidence="8">
    <location>
        <position position="623"/>
    </location>
</feature>
<keyword evidence="8" id="KW-0067">ATP-binding</keyword>
<feature type="binding site" evidence="8">
    <location>
        <begin position="114"/>
        <end position="120"/>
    </location>
    <ligand>
        <name>ATP</name>
        <dbReference type="ChEBI" id="CHEBI:30616"/>
    </ligand>
</feature>
<feature type="region of interest" description="Disordered" evidence="9">
    <location>
        <begin position="143"/>
        <end position="169"/>
    </location>
</feature>
<evidence type="ECO:0000259" key="10">
    <source>
        <dbReference type="PROSITE" id="PS50880"/>
    </source>
</evidence>
<dbReference type="NCBIfam" id="TIGR01058">
    <property type="entry name" value="parE_Gpos"/>
    <property type="match status" value="1"/>
</dbReference>
<name>A0ABW3NH51_9BACI</name>
<dbReference type="InterPro" id="IPR005740">
    <property type="entry name" value="ParE_type2"/>
</dbReference>
<dbReference type="InterPro" id="IPR018522">
    <property type="entry name" value="TopoIIA_CS"/>
</dbReference>
<comment type="similarity">
    <text evidence="8">Belongs to the type II topoisomerase family. ParE type 2 subfamily.</text>
</comment>
<feature type="compositionally biased region" description="Basic and acidic residues" evidence="9">
    <location>
        <begin position="385"/>
        <end position="395"/>
    </location>
</feature>
<proteinExistence type="inferred from homology"/>
<keyword evidence="7 8" id="KW-0413">Isomerase</keyword>
<dbReference type="InterPro" id="IPR001241">
    <property type="entry name" value="Topo_IIA"/>
</dbReference>
<dbReference type="RefSeq" id="WP_379591762.1">
    <property type="nucleotide sequence ID" value="NZ_JBHTKK010000009.1"/>
</dbReference>
<dbReference type="Proteomes" id="UP001597041">
    <property type="component" value="Unassembled WGS sequence"/>
</dbReference>
<evidence type="ECO:0000256" key="4">
    <source>
        <dbReference type="ARBA" id="ARBA00022842"/>
    </source>
</evidence>
<dbReference type="EC" id="5.6.2.2" evidence="8"/>
<dbReference type="InterPro" id="IPR006171">
    <property type="entry name" value="TOPRIM_dom"/>
</dbReference>
<evidence type="ECO:0000256" key="8">
    <source>
        <dbReference type="HAMAP-Rule" id="MF_00939"/>
    </source>
</evidence>
<comment type="function">
    <text evidence="8">Topoisomerase IV is essential for chromosome segregation. It relaxes supercoiled DNA. Performs the decatenation events required during the replication of a circular DNA molecule.</text>
</comment>
<dbReference type="PRINTS" id="PR00418">
    <property type="entry name" value="TPI2FAMILY"/>
</dbReference>
<dbReference type="InterPro" id="IPR013759">
    <property type="entry name" value="Topo_IIA_B_C"/>
</dbReference>
<feature type="site" description="Interaction with DNA" evidence="8">
    <location>
        <position position="507"/>
    </location>
</feature>
<dbReference type="SMART" id="SM00433">
    <property type="entry name" value="TOP2c"/>
    <property type="match status" value="1"/>
</dbReference>
<dbReference type="HAMAP" id="MF_00939">
    <property type="entry name" value="ParE_type2"/>
    <property type="match status" value="1"/>
</dbReference>
<dbReference type="PROSITE" id="PS00177">
    <property type="entry name" value="TOPOISOMERASE_II"/>
    <property type="match status" value="1"/>
</dbReference>
<dbReference type="EMBL" id="JBHTKK010000009">
    <property type="protein sequence ID" value="MFD1066179.1"/>
    <property type="molecule type" value="Genomic_DNA"/>
</dbReference>
<keyword evidence="6 8" id="KW-0238">DNA-binding</keyword>
<dbReference type="InterPro" id="IPR013760">
    <property type="entry name" value="Topo_IIA-like_dom_sf"/>
</dbReference>
<dbReference type="InterPro" id="IPR036890">
    <property type="entry name" value="HATPase_C_sf"/>
</dbReference>
<dbReference type="InterPro" id="IPR013506">
    <property type="entry name" value="Topo_IIA_bsu_dom2"/>
</dbReference>
<evidence type="ECO:0000256" key="6">
    <source>
        <dbReference type="ARBA" id="ARBA00023125"/>
    </source>
</evidence>
<gene>
    <name evidence="8 11" type="primary">parE</name>
    <name evidence="11" type="ORF">ACFQ19_09090</name>
</gene>
<feature type="domain" description="Toprim" evidence="10">
    <location>
        <begin position="421"/>
        <end position="535"/>
    </location>
</feature>
<dbReference type="InterPro" id="IPR020568">
    <property type="entry name" value="Ribosomal_Su5_D2-typ_SF"/>
</dbReference>
<dbReference type="SMART" id="SM00387">
    <property type="entry name" value="HATPase_c"/>
    <property type="match status" value="1"/>
</dbReference>
<dbReference type="CDD" id="cd00822">
    <property type="entry name" value="TopoII_Trans_DNA_gyrase"/>
    <property type="match status" value="1"/>
</dbReference>
<evidence type="ECO:0000256" key="9">
    <source>
        <dbReference type="SAM" id="MobiDB-lite"/>
    </source>
</evidence>
<evidence type="ECO:0000256" key="2">
    <source>
        <dbReference type="ARBA" id="ARBA00001946"/>
    </source>
</evidence>
<dbReference type="SUPFAM" id="SSF54211">
    <property type="entry name" value="Ribosomal protein S5 domain 2-like"/>
    <property type="match status" value="1"/>
</dbReference>
<dbReference type="Pfam" id="PF00986">
    <property type="entry name" value="DNA_gyraseB_C"/>
    <property type="match status" value="1"/>
</dbReference>
<comment type="subunit">
    <text evidence="8">Heterotetramer composed of ParC and ParE.</text>
</comment>
<dbReference type="NCBIfam" id="NF004189">
    <property type="entry name" value="PRK05644.1"/>
    <property type="match status" value="1"/>
</dbReference>
<dbReference type="GO" id="GO:0003918">
    <property type="term" value="F:DNA topoisomerase type II (double strand cut, ATP-hydrolyzing) activity"/>
    <property type="evidence" value="ECO:0007669"/>
    <property type="project" value="UniProtKB-EC"/>
</dbReference>
<comment type="caution">
    <text evidence="11">The sequence shown here is derived from an EMBL/GenBank/DDBJ whole genome shotgun (WGS) entry which is preliminary data.</text>
</comment>
<dbReference type="Pfam" id="PF02518">
    <property type="entry name" value="HATPase_c"/>
    <property type="match status" value="1"/>
</dbReference>
<evidence type="ECO:0000256" key="7">
    <source>
        <dbReference type="ARBA" id="ARBA00023235"/>
    </source>
</evidence>
<reference evidence="12" key="1">
    <citation type="journal article" date="2019" name="Int. J. Syst. Evol. Microbiol.">
        <title>The Global Catalogue of Microorganisms (GCM) 10K type strain sequencing project: providing services to taxonomists for standard genome sequencing and annotation.</title>
        <authorList>
            <consortium name="The Broad Institute Genomics Platform"/>
            <consortium name="The Broad Institute Genome Sequencing Center for Infectious Disease"/>
            <person name="Wu L."/>
            <person name="Ma J."/>
        </authorList>
    </citation>
    <scope>NUCLEOTIDE SEQUENCE [LARGE SCALE GENOMIC DNA]</scope>
    <source>
        <strain evidence="12">CCUG 56608</strain>
    </source>
</reference>
<dbReference type="PANTHER" id="PTHR45866:SF12">
    <property type="entry name" value="DNA TOPOISOMERASE 4 SUBUNIT B"/>
    <property type="match status" value="1"/>
</dbReference>
<dbReference type="PRINTS" id="PR01159">
    <property type="entry name" value="DNAGYRASEB"/>
</dbReference>
<dbReference type="Pfam" id="PF00204">
    <property type="entry name" value="DNA_gyraseB"/>
    <property type="match status" value="1"/>
</dbReference>
<dbReference type="PANTHER" id="PTHR45866">
    <property type="entry name" value="DNA GYRASE/TOPOISOMERASE SUBUNIT B"/>
    <property type="match status" value="1"/>
</dbReference>
<feature type="binding site" evidence="8">
    <location>
        <position position="7"/>
    </location>
    <ligand>
        <name>ATP</name>
        <dbReference type="ChEBI" id="CHEBI:30616"/>
    </ligand>
</feature>
<dbReference type="Gene3D" id="3.40.50.670">
    <property type="match status" value="1"/>
</dbReference>
<dbReference type="CDD" id="cd16928">
    <property type="entry name" value="HATPase_GyrB-like"/>
    <property type="match status" value="1"/>
</dbReference>
<feature type="site" description="Interaction with DNA" evidence="8">
    <location>
        <position position="455"/>
    </location>
</feature>
<keyword evidence="5 8" id="KW-0799">Topoisomerase</keyword>
<accession>A0ABW3NH51</accession>
<evidence type="ECO:0000313" key="11">
    <source>
        <dbReference type="EMBL" id="MFD1066179.1"/>
    </source>
</evidence>
<protein>
    <recommendedName>
        <fullName evidence="8">DNA topoisomerase 4 subunit B</fullName>
        <ecNumber evidence="8">5.6.2.2</ecNumber>
    </recommendedName>
    <alternativeName>
        <fullName evidence="8">Topoisomerase IV subunit B</fullName>
    </alternativeName>
</protein>
<keyword evidence="4" id="KW-0460">Magnesium</keyword>
<dbReference type="Pfam" id="PF01751">
    <property type="entry name" value="Toprim"/>
    <property type="match status" value="1"/>
</dbReference>
<evidence type="ECO:0000313" key="12">
    <source>
        <dbReference type="Proteomes" id="UP001597041"/>
    </source>
</evidence>
<sequence>MENEYQYSDSSIQVLEGLDAVRKRPGMYIGSTDIRGLHHLVYEIVDNAVDEALAGHGNQITVTIHKDDSISVEDSGRGMPIGMHATGKPTIEVIFTVLHAGGKFGQGSYKTSGGLHGVGASVVNALSEWLVVTTYRDGHKYEQRFENGGHPATTLEDKGPSRKKGSSIHFKPDPTIFSVTAFNFETISERLRESAFLLKGLKIELKDEHNDEQQIYQYPDGLQSFVKWLNEEKDVLHPVVSFEGEQSEMEVDFAFQFNDGFAENMLSFVNHVRTRDGGTHEFGARSAITRTVNDYARRAGLLKEKDKNLEGTDIREGLTAIVSVRVPENKLQFEGQTKGKLGTTEARSAVDAVVSEHLNYFLEENAETSSLLIKKSIRAKEAREAARKAREEARTGKKRKRKDSLLSGKLTPAQSKNPKRNELYLVEGDSAGGSAKQGRDRKFQAVLPLRGKVINTEKAKLEDVFKNEEISTVIHTIGAGVGGDFNMDDVQYDKIIIMTDADTDGAHIQVLLLTFFYRYMRPLVEEGKIFIALPPLFKITKGKGKQEKTRYAWDEGELQKAAKELKNGYDIQRYKGLGEMNADQLWETTMNPESRTLIRVSIDDIARAERRVTTLMGDKVEPRRKWIEGHVKFGLAEDGTILENENIHKEE</sequence>
<dbReference type="PROSITE" id="PS50880">
    <property type="entry name" value="TOPRIM"/>
    <property type="match status" value="1"/>
</dbReference>
<evidence type="ECO:0000256" key="5">
    <source>
        <dbReference type="ARBA" id="ARBA00023029"/>
    </source>
</evidence>
<keyword evidence="12" id="KW-1185">Reference proteome</keyword>